<evidence type="ECO:0000256" key="2">
    <source>
        <dbReference type="ARBA" id="ARBA00022737"/>
    </source>
</evidence>
<proteinExistence type="predicted"/>
<dbReference type="PROSITE" id="PS00028">
    <property type="entry name" value="ZINC_FINGER_C2H2_1"/>
    <property type="match status" value="4"/>
</dbReference>
<feature type="domain" description="C2H2-type" evidence="6">
    <location>
        <begin position="243"/>
        <end position="266"/>
    </location>
</feature>
<dbReference type="SMART" id="SM00355">
    <property type="entry name" value="ZnF_C2H2"/>
    <property type="match status" value="6"/>
</dbReference>
<dbReference type="Pfam" id="PF00096">
    <property type="entry name" value="zf-C2H2"/>
    <property type="match status" value="2"/>
</dbReference>
<dbReference type="InterPro" id="IPR036236">
    <property type="entry name" value="Znf_C2H2_sf"/>
</dbReference>
<feature type="domain" description="C2H2-type" evidence="6">
    <location>
        <begin position="134"/>
        <end position="162"/>
    </location>
</feature>
<dbReference type="EMBL" id="UFQS01000015">
    <property type="protein sequence ID" value="SSW97346.1"/>
    <property type="molecule type" value="Genomic_DNA"/>
</dbReference>
<accession>A0A336JX36</accession>
<evidence type="ECO:0000256" key="4">
    <source>
        <dbReference type="ARBA" id="ARBA00022833"/>
    </source>
</evidence>
<organism evidence="7">
    <name type="scientific">Culicoides sonorensis</name>
    <name type="common">Biting midge</name>
    <dbReference type="NCBI Taxonomy" id="179676"/>
    <lineage>
        <taxon>Eukaryota</taxon>
        <taxon>Metazoa</taxon>
        <taxon>Ecdysozoa</taxon>
        <taxon>Arthropoda</taxon>
        <taxon>Hexapoda</taxon>
        <taxon>Insecta</taxon>
        <taxon>Pterygota</taxon>
        <taxon>Neoptera</taxon>
        <taxon>Endopterygota</taxon>
        <taxon>Diptera</taxon>
        <taxon>Nematocera</taxon>
        <taxon>Chironomoidea</taxon>
        <taxon>Ceratopogonidae</taxon>
        <taxon>Ceratopogoninae</taxon>
        <taxon>Culicoides</taxon>
        <taxon>Monoculicoides</taxon>
    </lineage>
</organism>
<evidence type="ECO:0000256" key="1">
    <source>
        <dbReference type="ARBA" id="ARBA00022723"/>
    </source>
</evidence>
<sequence length="273" mass="32157">MKYGKTKNRRRDRLKSMVPVELITKEYCYVNIEESKFIPTAKQKAEVENHDIEHIHVEISQTETYSSTFKRGRLKRKAIVNCPNSISNNTLDIKGALPKFACEICEKSFLTLGKLETHQQCHLPKKEKELLKKHHCEYCSKTFKELNKLNNHRNFKHFKNYKFICETCGKPFINVSELKRHSSKSHNDKLPCTICGKLVLNVDLHYKDVHENSPKTCSICLEVLPNQKKLNKHRYVKHPFQLYECEICGKTYVEKFCYKKHLLEKHGIQISEF</sequence>
<evidence type="ECO:0000313" key="7">
    <source>
        <dbReference type="EMBL" id="SSW97346.1"/>
    </source>
</evidence>
<keyword evidence="1" id="KW-0479">Metal-binding</keyword>
<protein>
    <submittedName>
        <fullName evidence="7">CSON003346 protein</fullName>
    </submittedName>
</protein>
<feature type="domain" description="C2H2-type" evidence="6">
    <location>
        <begin position="163"/>
        <end position="191"/>
    </location>
</feature>
<feature type="domain" description="C2H2-type" evidence="6">
    <location>
        <begin position="100"/>
        <end position="127"/>
    </location>
</feature>
<dbReference type="PANTHER" id="PTHR24379:SF121">
    <property type="entry name" value="C2H2-TYPE DOMAIN-CONTAINING PROTEIN"/>
    <property type="match status" value="1"/>
</dbReference>
<dbReference type="Pfam" id="PF13912">
    <property type="entry name" value="zf-C2H2_6"/>
    <property type="match status" value="2"/>
</dbReference>
<dbReference type="InterPro" id="IPR013087">
    <property type="entry name" value="Znf_C2H2_type"/>
</dbReference>
<dbReference type="EMBL" id="UFQT01000015">
    <property type="protein sequence ID" value="SSX17732.1"/>
    <property type="molecule type" value="Genomic_DNA"/>
</dbReference>
<dbReference type="PANTHER" id="PTHR24379">
    <property type="entry name" value="KRAB AND ZINC FINGER DOMAIN-CONTAINING"/>
    <property type="match status" value="1"/>
</dbReference>
<reference evidence="7" key="1">
    <citation type="submission" date="2018-04" db="EMBL/GenBank/DDBJ databases">
        <authorList>
            <person name="Go L.Y."/>
            <person name="Mitchell J.A."/>
        </authorList>
    </citation>
    <scope>NUCLEOTIDE SEQUENCE</scope>
    <source>
        <tissue evidence="7">Whole organism</tissue>
    </source>
</reference>
<name>A0A336JX36_CULSO</name>
<evidence type="ECO:0000256" key="5">
    <source>
        <dbReference type="PROSITE-ProRule" id="PRU00042"/>
    </source>
</evidence>
<dbReference type="VEuPathDB" id="VectorBase:CSON003346"/>
<dbReference type="Gene3D" id="3.30.160.60">
    <property type="entry name" value="Classic Zinc Finger"/>
    <property type="match status" value="3"/>
</dbReference>
<dbReference type="GO" id="GO:0008270">
    <property type="term" value="F:zinc ion binding"/>
    <property type="evidence" value="ECO:0007669"/>
    <property type="project" value="UniProtKB-KW"/>
</dbReference>
<keyword evidence="2" id="KW-0677">Repeat</keyword>
<keyword evidence="4" id="KW-0862">Zinc</keyword>
<evidence type="ECO:0000313" key="8">
    <source>
        <dbReference type="EMBL" id="SSX17732.1"/>
    </source>
</evidence>
<keyword evidence="3 5" id="KW-0863">Zinc-finger</keyword>
<dbReference type="PROSITE" id="PS50157">
    <property type="entry name" value="ZINC_FINGER_C2H2_2"/>
    <property type="match status" value="4"/>
</dbReference>
<dbReference type="SUPFAM" id="SSF57667">
    <property type="entry name" value="beta-beta-alpha zinc fingers"/>
    <property type="match status" value="3"/>
</dbReference>
<gene>
    <name evidence="7" type="primary">CSON003346</name>
</gene>
<reference evidence="8" key="2">
    <citation type="submission" date="2018-07" db="EMBL/GenBank/DDBJ databases">
        <authorList>
            <person name="Quirk P.G."/>
            <person name="Krulwich T.A."/>
        </authorList>
    </citation>
    <scope>NUCLEOTIDE SEQUENCE</scope>
</reference>
<evidence type="ECO:0000256" key="3">
    <source>
        <dbReference type="ARBA" id="ARBA00022771"/>
    </source>
</evidence>
<dbReference type="AlphaFoldDB" id="A0A336JX36"/>
<evidence type="ECO:0000259" key="6">
    <source>
        <dbReference type="PROSITE" id="PS50157"/>
    </source>
</evidence>